<reference evidence="3 4" key="1">
    <citation type="journal article" date="2018" name="Mol. Biol. Evol.">
        <title>Broad Genomic Sampling Reveals a Smut Pathogenic Ancestry of the Fungal Clade Ustilaginomycotina.</title>
        <authorList>
            <person name="Kijpornyongpan T."/>
            <person name="Mondo S.J."/>
            <person name="Barry K."/>
            <person name="Sandor L."/>
            <person name="Lee J."/>
            <person name="Lipzen A."/>
            <person name="Pangilinan J."/>
            <person name="LaButti K."/>
            <person name="Hainaut M."/>
            <person name="Henrissat B."/>
            <person name="Grigoriev I.V."/>
            <person name="Spatafora J.W."/>
            <person name="Aime M.C."/>
        </authorList>
    </citation>
    <scope>NUCLEOTIDE SEQUENCE [LARGE SCALE GENOMIC DNA]</scope>
    <source>
        <strain evidence="3 4">MCA 5214</strain>
    </source>
</reference>
<comment type="subunit">
    <text evidence="1">Component of the pre-66S ribosomal particle.</text>
</comment>
<proteinExistence type="predicted"/>
<sequence>MTSMDSDEPPATAQVAQLPPSYRFFLGDAEGQLKSWSTPCPPLPADYQAQLPQVLPLSNRQQSHSAETAVQRMASGIIEGIGFVLAIARRNATIDVVLPPSASDDPSTSHATLLVTIKNDKMKAGLQRWVGLAVGSNCIYAATSAGNFTKTVLSQDNGSSASSSSSSATPRRPLSIASTHHLTLPEPLQSLVFHPASNPTSFLYGGEEIPLSIWNIETAFSTPPSQAEASDDGYTAPNGEEQTPAAATGGAGGENAKMRKRKRQAEARAKAKELLWGEVWRAKNLPNDALSLPQRPNITSIAVLADSEDTPASPGQASSSESPERSSILKFKVAVGTRDGLLRVFDPSSGSRKQVKEFSIAKSTPIKALVNPAAGSNEGELLAADGEGKLSAVDVVAGKLKYQWKDITGAIASVVALPPPTTEGLASSPSSSTPLAVSSSLDRLLRLHTFPSSSQSDRKKAPSAASARGQNLLKGFTGGAAVTAIVWDGAVPIVTAPEVDEDEEEEDESMNRGAAGEADEEEEDGDDDEGVWEAMQEVGEANGIPSSRSAKKEGQRRSKRLSAAGPGGDEEGEDVGDAEEAKEERAKRTRKAD</sequence>
<dbReference type="PANTHER" id="PTHR16038">
    <property type="entry name" value="NOP SEVEN ASSOCIATED PROTEIN 1"/>
    <property type="match status" value="1"/>
</dbReference>
<dbReference type="Gene3D" id="2.130.10.10">
    <property type="entry name" value="YVTN repeat-like/Quinoprotein amine dehydrogenase"/>
    <property type="match status" value="1"/>
</dbReference>
<feature type="region of interest" description="Disordered" evidence="2">
    <location>
        <begin position="497"/>
        <end position="593"/>
    </location>
</feature>
<dbReference type="OrthoDB" id="18388at2759"/>
<accession>A0A316UYK5</accession>
<evidence type="ECO:0008006" key="5">
    <source>
        <dbReference type="Google" id="ProtNLM"/>
    </source>
</evidence>
<feature type="region of interest" description="Disordered" evidence="2">
    <location>
        <begin position="222"/>
        <end position="265"/>
    </location>
</feature>
<dbReference type="Proteomes" id="UP000245884">
    <property type="component" value="Unassembled WGS sequence"/>
</dbReference>
<dbReference type="GeneID" id="37027901"/>
<evidence type="ECO:0000313" key="3">
    <source>
        <dbReference type="EMBL" id="PWN28225.1"/>
    </source>
</evidence>
<feature type="region of interest" description="Disordered" evidence="2">
    <location>
        <begin position="305"/>
        <end position="325"/>
    </location>
</feature>
<dbReference type="InterPro" id="IPR015943">
    <property type="entry name" value="WD40/YVTN_repeat-like_dom_sf"/>
</dbReference>
<protein>
    <recommendedName>
        <fullName evidence="5">Ribosome biogenesis protein NSA1</fullName>
    </recommendedName>
</protein>
<dbReference type="RefSeq" id="XP_025362837.1">
    <property type="nucleotide sequence ID" value="XM_025506078.1"/>
</dbReference>
<gene>
    <name evidence="3" type="ORF">BDZ90DRAFT_231974</name>
</gene>
<dbReference type="SUPFAM" id="SSF50998">
    <property type="entry name" value="Quinoprotein alcohol dehydrogenase-like"/>
    <property type="match status" value="1"/>
</dbReference>
<feature type="compositionally biased region" description="Acidic residues" evidence="2">
    <location>
        <begin position="498"/>
        <end position="508"/>
    </location>
</feature>
<feature type="compositionally biased region" description="Acidic residues" evidence="2">
    <location>
        <begin position="568"/>
        <end position="581"/>
    </location>
</feature>
<dbReference type="GO" id="GO:0030687">
    <property type="term" value="C:preribosome, large subunit precursor"/>
    <property type="evidence" value="ECO:0007669"/>
    <property type="project" value="TreeGrafter"/>
</dbReference>
<dbReference type="InterPro" id="IPR037379">
    <property type="entry name" value="WDR74/Nsa1"/>
</dbReference>
<dbReference type="STRING" id="1569628.A0A316UYK5"/>
<evidence type="ECO:0000313" key="4">
    <source>
        <dbReference type="Proteomes" id="UP000245884"/>
    </source>
</evidence>
<keyword evidence="4" id="KW-1185">Reference proteome</keyword>
<dbReference type="PANTHER" id="PTHR16038:SF4">
    <property type="entry name" value="WD REPEAT-CONTAINING PROTEIN 74"/>
    <property type="match status" value="1"/>
</dbReference>
<feature type="compositionally biased region" description="Acidic residues" evidence="2">
    <location>
        <begin position="517"/>
        <end position="531"/>
    </location>
</feature>
<name>A0A316UYK5_9BASI</name>
<dbReference type="InterPro" id="IPR011047">
    <property type="entry name" value="Quinoprotein_ADH-like_sf"/>
</dbReference>
<evidence type="ECO:0000256" key="2">
    <source>
        <dbReference type="SAM" id="MobiDB-lite"/>
    </source>
</evidence>
<evidence type="ECO:0000256" key="1">
    <source>
        <dbReference type="ARBA" id="ARBA00011187"/>
    </source>
</evidence>
<dbReference type="GO" id="GO:0005730">
    <property type="term" value="C:nucleolus"/>
    <property type="evidence" value="ECO:0007669"/>
    <property type="project" value="InterPro"/>
</dbReference>
<feature type="compositionally biased region" description="Basic and acidic residues" evidence="2">
    <location>
        <begin position="582"/>
        <end position="593"/>
    </location>
</feature>
<dbReference type="AlphaFoldDB" id="A0A316UYK5"/>
<dbReference type="GO" id="GO:0042273">
    <property type="term" value="P:ribosomal large subunit biogenesis"/>
    <property type="evidence" value="ECO:0007669"/>
    <property type="project" value="InterPro"/>
</dbReference>
<dbReference type="EMBL" id="KZ819666">
    <property type="protein sequence ID" value="PWN28225.1"/>
    <property type="molecule type" value="Genomic_DNA"/>
</dbReference>
<organism evidence="3 4">
    <name type="scientific">Jaminaea rosea</name>
    <dbReference type="NCBI Taxonomy" id="1569628"/>
    <lineage>
        <taxon>Eukaryota</taxon>
        <taxon>Fungi</taxon>
        <taxon>Dikarya</taxon>
        <taxon>Basidiomycota</taxon>
        <taxon>Ustilaginomycotina</taxon>
        <taxon>Exobasidiomycetes</taxon>
        <taxon>Microstromatales</taxon>
        <taxon>Microstromatales incertae sedis</taxon>
        <taxon>Jaminaea</taxon>
    </lineage>
</organism>